<sequence>MEKKKPTSAGVEPSASAISNDLPTTTQPRWVGLGLTCKLPPFTMEIVHGEAISPEEANGPDWIMACNRKSSKSKAKQPYDARPTSTLGRRRDGGCTTGPRSAYQRLVATSRFPQLPRDTCRVILRPRDGINVAKITTVQFEQFLAMAAALAPQYITEYYIFPNVTQNELRLRDTLYRVAISRLHPTTPSKASSEASTSTSRITSSEN</sequence>
<organism evidence="2 3">
    <name type="scientific">Rhipicephalus sanguineus</name>
    <name type="common">Brown dog tick</name>
    <name type="synonym">Ixodes sanguineus</name>
    <dbReference type="NCBI Taxonomy" id="34632"/>
    <lineage>
        <taxon>Eukaryota</taxon>
        <taxon>Metazoa</taxon>
        <taxon>Ecdysozoa</taxon>
        <taxon>Arthropoda</taxon>
        <taxon>Chelicerata</taxon>
        <taxon>Arachnida</taxon>
        <taxon>Acari</taxon>
        <taxon>Parasitiformes</taxon>
        <taxon>Ixodida</taxon>
        <taxon>Ixodoidea</taxon>
        <taxon>Ixodidae</taxon>
        <taxon>Rhipicephalinae</taxon>
        <taxon>Rhipicephalus</taxon>
        <taxon>Rhipicephalus</taxon>
    </lineage>
</organism>
<name>A0A9D4PE00_RHISA</name>
<evidence type="ECO:0000313" key="3">
    <source>
        <dbReference type="Proteomes" id="UP000821837"/>
    </source>
</evidence>
<dbReference type="Proteomes" id="UP000821837">
    <property type="component" value="Unassembled WGS sequence"/>
</dbReference>
<keyword evidence="3" id="KW-1185">Reference proteome</keyword>
<reference evidence="2" key="1">
    <citation type="journal article" date="2020" name="Cell">
        <title>Large-Scale Comparative Analyses of Tick Genomes Elucidate Their Genetic Diversity and Vector Capacities.</title>
        <authorList>
            <consortium name="Tick Genome and Microbiome Consortium (TIGMIC)"/>
            <person name="Jia N."/>
            <person name="Wang J."/>
            <person name="Shi W."/>
            <person name="Du L."/>
            <person name="Sun Y."/>
            <person name="Zhan W."/>
            <person name="Jiang J.F."/>
            <person name="Wang Q."/>
            <person name="Zhang B."/>
            <person name="Ji P."/>
            <person name="Bell-Sakyi L."/>
            <person name="Cui X.M."/>
            <person name="Yuan T.T."/>
            <person name="Jiang B.G."/>
            <person name="Yang W.F."/>
            <person name="Lam T.T."/>
            <person name="Chang Q.C."/>
            <person name="Ding S.J."/>
            <person name="Wang X.J."/>
            <person name="Zhu J.G."/>
            <person name="Ruan X.D."/>
            <person name="Zhao L."/>
            <person name="Wei J.T."/>
            <person name="Ye R.Z."/>
            <person name="Que T.C."/>
            <person name="Du C.H."/>
            <person name="Zhou Y.H."/>
            <person name="Cheng J.X."/>
            <person name="Dai P.F."/>
            <person name="Guo W.B."/>
            <person name="Han X.H."/>
            <person name="Huang E.J."/>
            <person name="Li L.F."/>
            <person name="Wei W."/>
            <person name="Gao Y.C."/>
            <person name="Liu J.Z."/>
            <person name="Shao H.Z."/>
            <person name="Wang X."/>
            <person name="Wang C.C."/>
            <person name="Yang T.C."/>
            <person name="Huo Q.B."/>
            <person name="Li W."/>
            <person name="Chen H.Y."/>
            <person name="Chen S.E."/>
            <person name="Zhou L.G."/>
            <person name="Ni X.B."/>
            <person name="Tian J.H."/>
            <person name="Sheng Y."/>
            <person name="Liu T."/>
            <person name="Pan Y.S."/>
            <person name="Xia L.Y."/>
            <person name="Li J."/>
            <person name="Zhao F."/>
            <person name="Cao W.C."/>
        </authorList>
    </citation>
    <scope>NUCLEOTIDE SEQUENCE</scope>
    <source>
        <strain evidence="2">Rsan-2018</strain>
    </source>
</reference>
<reference evidence="2" key="2">
    <citation type="submission" date="2021-09" db="EMBL/GenBank/DDBJ databases">
        <authorList>
            <person name="Jia N."/>
            <person name="Wang J."/>
            <person name="Shi W."/>
            <person name="Du L."/>
            <person name="Sun Y."/>
            <person name="Zhan W."/>
            <person name="Jiang J."/>
            <person name="Wang Q."/>
            <person name="Zhang B."/>
            <person name="Ji P."/>
            <person name="Sakyi L.B."/>
            <person name="Cui X."/>
            <person name="Yuan T."/>
            <person name="Jiang B."/>
            <person name="Yang W."/>
            <person name="Lam T.T.-Y."/>
            <person name="Chang Q."/>
            <person name="Ding S."/>
            <person name="Wang X."/>
            <person name="Zhu J."/>
            <person name="Ruan X."/>
            <person name="Zhao L."/>
            <person name="Wei J."/>
            <person name="Que T."/>
            <person name="Du C."/>
            <person name="Cheng J."/>
            <person name="Dai P."/>
            <person name="Han X."/>
            <person name="Huang E."/>
            <person name="Gao Y."/>
            <person name="Liu J."/>
            <person name="Shao H."/>
            <person name="Ye R."/>
            <person name="Li L."/>
            <person name="Wei W."/>
            <person name="Wang X."/>
            <person name="Wang C."/>
            <person name="Huo Q."/>
            <person name="Li W."/>
            <person name="Guo W."/>
            <person name="Chen H."/>
            <person name="Chen S."/>
            <person name="Zhou L."/>
            <person name="Zhou L."/>
            <person name="Ni X."/>
            <person name="Tian J."/>
            <person name="Zhou Y."/>
            <person name="Sheng Y."/>
            <person name="Liu T."/>
            <person name="Pan Y."/>
            <person name="Xia L."/>
            <person name="Li J."/>
            <person name="Zhao F."/>
            <person name="Cao W."/>
        </authorList>
    </citation>
    <scope>NUCLEOTIDE SEQUENCE</scope>
    <source>
        <strain evidence="2">Rsan-2018</strain>
        <tissue evidence="2">Larvae</tissue>
    </source>
</reference>
<feature type="region of interest" description="Disordered" evidence="1">
    <location>
        <begin position="1"/>
        <end position="25"/>
    </location>
</feature>
<gene>
    <name evidence="2" type="ORF">HPB52_021318</name>
</gene>
<dbReference type="AlphaFoldDB" id="A0A9D4PE00"/>
<dbReference type="EMBL" id="JABSTV010001255">
    <property type="protein sequence ID" value="KAH7936277.1"/>
    <property type="molecule type" value="Genomic_DNA"/>
</dbReference>
<feature type="region of interest" description="Disordered" evidence="1">
    <location>
        <begin position="69"/>
        <end position="100"/>
    </location>
</feature>
<evidence type="ECO:0000256" key="1">
    <source>
        <dbReference type="SAM" id="MobiDB-lite"/>
    </source>
</evidence>
<feature type="region of interest" description="Disordered" evidence="1">
    <location>
        <begin position="186"/>
        <end position="207"/>
    </location>
</feature>
<evidence type="ECO:0000313" key="2">
    <source>
        <dbReference type="EMBL" id="KAH7936277.1"/>
    </source>
</evidence>
<proteinExistence type="predicted"/>
<accession>A0A9D4PE00</accession>
<feature type="compositionally biased region" description="Polar residues" evidence="1">
    <location>
        <begin position="16"/>
        <end position="25"/>
    </location>
</feature>
<comment type="caution">
    <text evidence="2">The sequence shown here is derived from an EMBL/GenBank/DDBJ whole genome shotgun (WGS) entry which is preliminary data.</text>
</comment>
<protein>
    <submittedName>
        <fullName evidence="2">Uncharacterized protein</fullName>
    </submittedName>
</protein>